<organism evidence="2 3">
    <name type="scientific">Monilinia fructicola</name>
    <name type="common">Brown rot fungus</name>
    <name type="synonym">Ciboria fructicola</name>
    <dbReference type="NCBI Taxonomy" id="38448"/>
    <lineage>
        <taxon>Eukaryota</taxon>
        <taxon>Fungi</taxon>
        <taxon>Dikarya</taxon>
        <taxon>Ascomycota</taxon>
        <taxon>Pezizomycotina</taxon>
        <taxon>Leotiomycetes</taxon>
        <taxon>Helotiales</taxon>
        <taxon>Sclerotiniaceae</taxon>
        <taxon>Monilinia</taxon>
    </lineage>
</organism>
<sequence>MRGIVLSYDLELITPAPQLVILSRHAMPLLELPSTGPAIMVISRTSTSVGLVVYREAHPSTRGPRAFREYGNANFLPFSYLQKSEANGERTAACPPNARLGNKHAFTTLSLESLHLKLQPSTHPRHRLLSQTPNTSPAALQFKIP</sequence>
<protein>
    <submittedName>
        <fullName evidence="2">Uncharacterized protein</fullName>
    </submittedName>
</protein>
<evidence type="ECO:0000313" key="3">
    <source>
        <dbReference type="Proteomes" id="UP000322873"/>
    </source>
</evidence>
<keyword evidence="3" id="KW-1185">Reference proteome</keyword>
<name>A0A5M9JBB6_MONFR</name>
<dbReference type="AlphaFoldDB" id="A0A5M9JBB6"/>
<evidence type="ECO:0000313" key="2">
    <source>
        <dbReference type="EMBL" id="KAA8564585.1"/>
    </source>
</evidence>
<gene>
    <name evidence="2" type="ORF">EYC84_011500</name>
</gene>
<dbReference type="Proteomes" id="UP000322873">
    <property type="component" value="Unassembled WGS sequence"/>
</dbReference>
<evidence type="ECO:0000256" key="1">
    <source>
        <dbReference type="SAM" id="MobiDB-lite"/>
    </source>
</evidence>
<feature type="compositionally biased region" description="Polar residues" evidence="1">
    <location>
        <begin position="129"/>
        <end position="138"/>
    </location>
</feature>
<reference evidence="2 3" key="1">
    <citation type="submission" date="2019-06" db="EMBL/GenBank/DDBJ databases">
        <title>Genome Sequence of the Brown Rot Fungal Pathogen Monilinia fructicola.</title>
        <authorList>
            <person name="De Miccolis Angelini R.M."/>
            <person name="Landi L."/>
            <person name="Abate D."/>
            <person name="Pollastro S."/>
            <person name="Romanazzi G."/>
            <person name="Faretra F."/>
        </authorList>
    </citation>
    <scope>NUCLEOTIDE SEQUENCE [LARGE SCALE GENOMIC DNA]</scope>
    <source>
        <strain evidence="2 3">Mfrc123</strain>
    </source>
</reference>
<dbReference type="EMBL" id="VICG01000015">
    <property type="protein sequence ID" value="KAA8564585.1"/>
    <property type="molecule type" value="Genomic_DNA"/>
</dbReference>
<comment type="caution">
    <text evidence="2">The sequence shown here is derived from an EMBL/GenBank/DDBJ whole genome shotgun (WGS) entry which is preliminary data.</text>
</comment>
<proteinExistence type="predicted"/>
<feature type="region of interest" description="Disordered" evidence="1">
    <location>
        <begin position="123"/>
        <end position="145"/>
    </location>
</feature>
<accession>A0A5M9JBB6</accession>